<accession>A0A259TWN6</accession>
<dbReference type="FunCoup" id="A0A259TWN6">
    <property type="interactions" value="453"/>
</dbReference>
<proteinExistence type="predicted"/>
<evidence type="ECO:0000256" key="2">
    <source>
        <dbReference type="ARBA" id="ARBA00004725"/>
    </source>
</evidence>
<evidence type="ECO:0000256" key="7">
    <source>
        <dbReference type="ARBA" id="ARBA00023136"/>
    </source>
</evidence>
<dbReference type="NCBIfam" id="TIGR01036">
    <property type="entry name" value="pyrD_sub2"/>
    <property type="match status" value="1"/>
</dbReference>
<dbReference type="Pfam" id="PF01180">
    <property type="entry name" value="DHO_dh"/>
    <property type="match status" value="1"/>
</dbReference>
<dbReference type="InterPro" id="IPR013785">
    <property type="entry name" value="Aldolase_TIM"/>
</dbReference>
<sequence length="364" mass="38159">MYRLVRPLLFRADAERAHGLGMGAVRLGSLAPGAVRAMYGWRDPRLAQTLWGLRFDAPVGLAAGFDKNARGLRLWPAMGFGFAEIGSVTALASGGNPKPRAFRLPHDEALVNRMGLNNDGAAVIADRLADALTPEGFVLAVNVAKTHSPDILGDAGVEDFRRSVEHVLPHADLLVLNVSCPNTAEGKTFEDCTALDALLGAVMGERQRQRNAVPVLVKLSPPAASGVDAGAVDEIVALCREHGVAGFVTTNTAGDRDGLRTPAADLTRIGNGGLSGAPLAARADALVRHLYRTTSGEVPIIGVGGIASPEAAYRRIRLGASLVEVYTGLVYEGPGLVQRIHKGLVRLLDRDGLGAISEAVGLDA</sequence>
<dbReference type="Gene3D" id="3.20.20.70">
    <property type="entry name" value="Aldolase class I"/>
    <property type="match status" value="1"/>
</dbReference>
<dbReference type="Proteomes" id="UP000216446">
    <property type="component" value="Unassembled WGS sequence"/>
</dbReference>
<dbReference type="GO" id="GO:0005737">
    <property type="term" value="C:cytoplasm"/>
    <property type="evidence" value="ECO:0007669"/>
    <property type="project" value="InterPro"/>
</dbReference>
<comment type="cofactor">
    <cofactor evidence="1">
        <name>FMN</name>
        <dbReference type="ChEBI" id="CHEBI:58210"/>
    </cofactor>
</comment>
<dbReference type="EC" id="1.3.5.2" evidence="8"/>
<dbReference type="EMBL" id="MQWB01000001">
    <property type="protein sequence ID" value="OZC02163.1"/>
    <property type="molecule type" value="Genomic_DNA"/>
</dbReference>
<keyword evidence="4" id="KW-0288">FMN</keyword>
<dbReference type="SUPFAM" id="SSF51395">
    <property type="entry name" value="FMN-linked oxidoreductases"/>
    <property type="match status" value="1"/>
</dbReference>
<dbReference type="GO" id="GO:0106430">
    <property type="term" value="F:dihydroorotate dehydrogenase (quinone) activity"/>
    <property type="evidence" value="ECO:0007669"/>
    <property type="project" value="UniProtKB-EC"/>
</dbReference>
<dbReference type="InterPro" id="IPR005719">
    <property type="entry name" value="Dihydroorotate_DH_2"/>
</dbReference>
<reference evidence="10 11" key="1">
    <citation type="submission" date="2016-11" db="EMBL/GenBank/DDBJ databases">
        <title>Study of marine rhodopsin-containing bacteria.</title>
        <authorList>
            <person name="Yoshizawa S."/>
            <person name="Kumagai Y."/>
            <person name="Kogure K."/>
        </authorList>
    </citation>
    <scope>NUCLEOTIDE SEQUENCE [LARGE SCALE GENOMIC DNA]</scope>
    <source>
        <strain evidence="10 11">SG-29</strain>
    </source>
</reference>
<keyword evidence="3" id="KW-0285">Flavoprotein</keyword>
<evidence type="ECO:0000256" key="6">
    <source>
        <dbReference type="ARBA" id="ARBA00023002"/>
    </source>
</evidence>
<evidence type="ECO:0000256" key="8">
    <source>
        <dbReference type="NCBIfam" id="TIGR01036"/>
    </source>
</evidence>
<dbReference type="InterPro" id="IPR050074">
    <property type="entry name" value="DHO_dehydrogenase"/>
</dbReference>
<keyword evidence="5" id="KW-0665">Pyrimidine biosynthesis</keyword>
<organism evidence="10 11">
    <name type="scientific">Rubricoccus marinus</name>
    <dbReference type="NCBI Taxonomy" id="716817"/>
    <lineage>
        <taxon>Bacteria</taxon>
        <taxon>Pseudomonadati</taxon>
        <taxon>Rhodothermota</taxon>
        <taxon>Rhodothermia</taxon>
        <taxon>Rhodothermales</taxon>
        <taxon>Rubricoccaceae</taxon>
        <taxon>Rubricoccus</taxon>
    </lineage>
</organism>
<dbReference type="GO" id="GO:0005886">
    <property type="term" value="C:plasma membrane"/>
    <property type="evidence" value="ECO:0007669"/>
    <property type="project" value="TreeGrafter"/>
</dbReference>
<dbReference type="NCBIfam" id="NF003652">
    <property type="entry name" value="PRK05286.2-5"/>
    <property type="match status" value="1"/>
</dbReference>
<dbReference type="AlphaFoldDB" id="A0A259TWN6"/>
<evidence type="ECO:0000256" key="3">
    <source>
        <dbReference type="ARBA" id="ARBA00022630"/>
    </source>
</evidence>
<gene>
    <name evidence="10" type="ORF">BSZ36_03675</name>
</gene>
<evidence type="ECO:0000256" key="1">
    <source>
        <dbReference type="ARBA" id="ARBA00001917"/>
    </source>
</evidence>
<comment type="pathway">
    <text evidence="2">Pyrimidine metabolism; UMP biosynthesis via de novo pathway.</text>
</comment>
<dbReference type="InterPro" id="IPR005720">
    <property type="entry name" value="Dihydroorotate_DH_cat"/>
</dbReference>
<dbReference type="InParanoid" id="A0A259TWN6"/>
<feature type="domain" description="Dihydroorotate dehydrogenase catalytic" evidence="9">
    <location>
        <begin position="46"/>
        <end position="348"/>
    </location>
</feature>
<comment type="caution">
    <text evidence="10">The sequence shown here is derived from an EMBL/GenBank/DDBJ whole genome shotgun (WGS) entry which is preliminary data.</text>
</comment>
<name>A0A259TWN6_9BACT</name>
<keyword evidence="7" id="KW-0472">Membrane</keyword>
<dbReference type="CDD" id="cd04738">
    <property type="entry name" value="DHOD_2_like"/>
    <property type="match status" value="1"/>
</dbReference>
<dbReference type="PANTHER" id="PTHR48109">
    <property type="entry name" value="DIHYDROOROTATE DEHYDROGENASE (QUINONE), MITOCHONDRIAL-RELATED"/>
    <property type="match status" value="1"/>
</dbReference>
<evidence type="ECO:0000313" key="10">
    <source>
        <dbReference type="EMBL" id="OZC02163.1"/>
    </source>
</evidence>
<keyword evidence="6" id="KW-0560">Oxidoreductase</keyword>
<dbReference type="GO" id="GO:0006207">
    <property type="term" value="P:'de novo' pyrimidine nucleobase biosynthetic process"/>
    <property type="evidence" value="ECO:0007669"/>
    <property type="project" value="UniProtKB-UniRule"/>
</dbReference>
<dbReference type="RefSeq" id="WP_094546125.1">
    <property type="nucleotide sequence ID" value="NZ_MQWB01000001.1"/>
</dbReference>
<dbReference type="OrthoDB" id="9802377at2"/>
<keyword evidence="11" id="KW-1185">Reference proteome</keyword>
<dbReference type="PANTHER" id="PTHR48109:SF4">
    <property type="entry name" value="DIHYDROOROTATE DEHYDROGENASE (QUINONE), MITOCHONDRIAL"/>
    <property type="match status" value="1"/>
</dbReference>
<evidence type="ECO:0000256" key="4">
    <source>
        <dbReference type="ARBA" id="ARBA00022643"/>
    </source>
</evidence>
<evidence type="ECO:0000259" key="9">
    <source>
        <dbReference type="Pfam" id="PF01180"/>
    </source>
</evidence>
<evidence type="ECO:0000313" key="11">
    <source>
        <dbReference type="Proteomes" id="UP000216446"/>
    </source>
</evidence>
<protein>
    <recommendedName>
        <fullName evidence="8">Dihydroorotate dehydrogenase (quinone)</fullName>
        <ecNumber evidence="8">1.3.5.2</ecNumber>
    </recommendedName>
</protein>
<evidence type="ECO:0000256" key="5">
    <source>
        <dbReference type="ARBA" id="ARBA00022975"/>
    </source>
</evidence>
<dbReference type="GO" id="GO:0009220">
    <property type="term" value="P:pyrimidine ribonucleotide biosynthetic process"/>
    <property type="evidence" value="ECO:0007669"/>
    <property type="project" value="UniProtKB-UniRule"/>
</dbReference>